<dbReference type="EMBL" id="BSOJ01000028">
    <property type="protein sequence ID" value="GLR27151.1"/>
    <property type="molecule type" value="Genomic_DNA"/>
</dbReference>
<comment type="similarity">
    <text evidence="2">Belongs to the CpoB family.</text>
</comment>
<evidence type="ECO:0000259" key="3">
    <source>
        <dbReference type="Pfam" id="PF13525"/>
    </source>
</evidence>
<evidence type="ECO:0000313" key="5">
    <source>
        <dbReference type="EMBL" id="GLR27151.1"/>
    </source>
</evidence>
<keyword evidence="1 2" id="KW-0732">Signal</keyword>
<dbReference type="Gene3D" id="1.20.5.110">
    <property type="match status" value="1"/>
</dbReference>
<dbReference type="Proteomes" id="UP001156664">
    <property type="component" value="Unassembled WGS sequence"/>
</dbReference>
<comment type="caution">
    <text evidence="5">The sequence shown here is derived from an EMBL/GenBank/DDBJ whole genome shotgun (WGS) entry which is preliminary data.</text>
</comment>
<feature type="signal peptide" evidence="2">
    <location>
        <begin position="1"/>
        <end position="21"/>
    </location>
</feature>
<comment type="function">
    <text evidence="2">Mediates coordination of peptidoglycan synthesis and outer membrane constriction during cell division.</text>
</comment>
<keyword evidence="6" id="KW-1185">Reference proteome</keyword>
<feature type="chain" id="PRO_5044908623" description="Cell division coordinator CpoB" evidence="2">
    <location>
        <begin position="22"/>
        <end position="249"/>
    </location>
</feature>
<dbReference type="InterPro" id="IPR014162">
    <property type="entry name" value="CpoB_C"/>
</dbReference>
<dbReference type="InterPro" id="IPR011990">
    <property type="entry name" value="TPR-like_helical_dom_sf"/>
</dbReference>
<keyword evidence="2" id="KW-0132">Cell division</keyword>
<dbReference type="Gene3D" id="1.25.40.10">
    <property type="entry name" value="Tetratricopeptide repeat domain"/>
    <property type="match status" value="1"/>
</dbReference>
<dbReference type="InterPro" id="IPR039565">
    <property type="entry name" value="BamD-like"/>
</dbReference>
<feature type="domain" description="YbgF trimerisation" evidence="4">
    <location>
        <begin position="46"/>
        <end position="114"/>
    </location>
</feature>
<feature type="domain" description="Outer membrane lipoprotein BamD-like" evidence="3">
    <location>
        <begin position="127"/>
        <end position="249"/>
    </location>
</feature>
<keyword evidence="2" id="KW-0175">Coiled coil</keyword>
<dbReference type="Pfam" id="PF16331">
    <property type="entry name" value="TolA_bind_tri"/>
    <property type="match status" value="1"/>
</dbReference>
<comment type="subcellular location">
    <subcellularLocation>
        <location evidence="2">Periplasm</location>
    </subcellularLocation>
</comment>
<dbReference type="Pfam" id="PF13525">
    <property type="entry name" value="YfiO"/>
    <property type="match status" value="1"/>
</dbReference>
<keyword evidence="2" id="KW-0131">Cell cycle</keyword>
<evidence type="ECO:0000256" key="1">
    <source>
        <dbReference type="ARBA" id="ARBA00022729"/>
    </source>
</evidence>
<keyword evidence="2" id="KW-0574">Periplasm</keyword>
<organism evidence="5 6">
    <name type="scientific">Limnobacter litoralis</name>
    <dbReference type="NCBI Taxonomy" id="481366"/>
    <lineage>
        <taxon>Bacteria</taxon>
        <taxon>Pseudomonadati</taxon>
        <taxon>Pseudomonadota</taxon>
        <taxon>Betaproteobacteria</taxon>
        <taxon>Burkholderiales</taxon>
        <taxon>Burkholderiaceae</taxon>
        <taxon>Limnobacter</taxon>
    </lineage>
</organism>
<reference evidence="6" key="1">
    <citation type="journal article" date="2019" name="Int. J. Syst. Evol. Microbiol.">
        <title>The Global Catalogue of Microorganisms (GCM) 10K type strain sequencing project: providing services to taxonomists for standard genome sequencing and annotation.</title>
        <authorList>
            <consortium name="The Broad Institute Genomics Platform"/>
            <consortium name="The Broad Institute Genome Sequencing Center for Infectious Disease"/>
            <person name="Wu L."/>
            <person name="Ma J."/>
        </authorList>
    </citation>
    <scope>NUCLEOTIDE SEQUENCE [LARGE SCALE GENOMIC DNA]</scope>
    <source>
        <strain evidence="6">NBRC 105857</strain>
    </source>
</reference>
<dbReference type="InterPro" id="IPR034706">
    <property type="entry name" value="CpoB"/>
</dbReference>
<sequence precursor="true">MMTRKSAQLAGAMALMLMAFARPSYALFEDDDARKAILDLRQRISQLEQRVSQLESTSQGQLTLAQSLANKDKEIEKLRGELEVANNAIRKLQDDNRTLYTSLDQRLKALEPQPIELDGVTYRVPADQAKAYQTGLDNFKGGNFSEAAKQFSAFLDSYPKSDLVPQVRYFLGSCQFAQGDYKTALITQRDLAKDFPSSPRAPDALLSMASSQIELRSIPGAKKTLNELISKYPDSPAAASAKTRLTALK</sequence>
<evidence type="ECO:0000259" key="4">
    <source>
        <dbReference type="Pfam" id="PF16331"/>
    </source>
</evidence>
<evidence type="ECO:0000256" key="2">
    <source>
        <dbReference type="HAMAP-Rule" id="MF_02066"/>
    </source>
</evidence>
<gene>
    <name evidence="2" type="primary">cpoB</name>
    <name evidence="5" type="ORF">GCM10007875_22420</name>
</gene>
<feature type="coiled-coil region" evidence="2">
    <location>
        <begin position="30"/>
        <end position="95"/>
    </location>
</feature>
<name>A0ABQ5YTC3_9BURK</name>
<dbReference type="SUPFAM" id="SSF48452">
    <property type="entry name" value="TPR-like"/>
    <property type="match status" value="1"/>
</dbReference>
<protein>
    <recommendedName>
        <fullName evidence="2">Cell division coordinator CpoB</fullName>
    </recommendedName>
</protein>
<dbReference type="HAMAP" id="MF_02066">
    <property type="entry name" value="CpoB"/>
    <property type="match status" value="1"/>
</dbReference>
<evidence type="ECO:0000313" key="6">
    <source>
        <dbReference type="Proteomes" id="UP001156664"/>
    </source>
</evidence>
<accession>A0ABQ5YTC3</accession>
<proteinExistence type="inferred from homology"/>
<dbReference type="NCBIfam" id="TIGR02795">
    <property type="entry name" value="tol_pal_ybgF"/>
    <property type="match status" value="1"/>
</dbReference>
<dbReference type="InterPro" id="IPR032519">
    <property type="entry name" value="YbgF_tri"/>
</dbReference>